<evidence type="ECO:0000256" key="2">
    <source>
        <dbReference type="ARBA" id="ARBA00022574"/>
    </source>
</evidence>
<dbReference type="InterPro" id="IPR048591">
    <property type="entry name" value="WDHD1/CFT4_hel"/>
</dbReference>
<feature type="compositionally biased region" description="Low complexity" evidence="5">
    <location>
        <begin position="1171"/>
        <end position="1189"/>
    </location>
</feature>
<evidence type="ECO:0000259" key="7">
    <source>
        <dbReference type="Pfam" id="PF20946"/>
    </source>
</evidence>
<dbReference type="Pfam" id="PF20946">
    <property type="entry name" value="Ctf4_C"/>
    <property type="match status" value="1"/>
</dbReference>
<feature type="compositionally biased region" description="Polar residues" evidence="5">
    <location>
        <begin position="1105"/>
        <end position="1116"/>
    </location>
</feature>
<keyword evidence="2" id="KW-0853">WD repeat</keyword>
<organism evidence="8 9">
    <name type="scientific">Trypanosoma brucei equiperdum</name>
    <dbReference type="NCBI Taxonomy" id="630700"/>
    <lineage>
        <taxon>Eukaryota</taxon>
        <taxon>Discoba</taxon>
        <taxon>Euglenozoa</taxon>
        <taxon>Kinetoplastea</taxon>
        <taxon>Metakinetoplastina</taxon>
        <taxon>Trypanosomatida</taxon>
        <taxon>Trypanosomatidae</taxon>
        <taxon>Trypanosoma</taxon>
    </lineage>
</organism>
<dbReference type="EMBL" id="QSBY01000001">
    <property type="protein sequence ID" value="RHW74368.1"/>
    <property type="molecule type" value="Genomic_DNA"/>
</dbReference>
<sequence length="1484" mass="158434">MEHPHLQVHSPGPIRVSIDGHYALSGGADGVVALHPLRRFPTAQPLWARQCHTGAVTCVRLHTALRLAISCGRDGTVVLHENVISDVNATSNNNSNTNASTAGTDANSGEHTVRVMCRVTGELRTVLFDSERRRVFIAGDSLRCLHMSPSGCVVQTIPMCVPSPVVSLALSPCGGVLAVASASCALGVVSVCSSSSNDSASSHFSRENSQESQERANRLKDLKIVLPNVLTPAAKREDEVAYRLTWCTTGNGALFLLVPRVTEARVLRFEEATTPPYTHRLRHVGNIDSLGLTDLLGVACHPLSVHVISVLLVSGAGTVVGKVDTRKWNIVRIRSQNYTGCADAEVDSTSGDVFVGTLDGRVTYMKREAPKAVGASTKGATEGEAKTNRVSESDCGGTKKKLKTEPSVRDRIRDVMNGDKAGQRNNREVRDGGGRNSSDDGFIVDDDDSGSSGGVKSVSSGSSVMALEEDFKQVVADLKRTNPTYDDEIDQKERPSRWRREDPRRVIRDVEDGDATGTPRRSVFLDDEAEESSDGNSDDDGREEEDEEGEDDYDGNHVASTVRGHGRKKFNDGGDNDCDSEAVDVGSTSSSTHLPNDAAATHSGAAMGGSPVMDYFFQIGATPPGEEGSCYLAYNSVGYIHCTAEATTIHFHDMSLQAVRVLERGTMLMASLSPVGAAFVIAQEATDMESVDDLVPRLTIYYRTFVSIGLQPDWRLRLHTGEVVRCIATGVRYTAAATSRYLRIFSLSGLQLAVISLFPRIVAMVGTNSKKVMQGYGADFDPLAVCYLEGGGELRLQVLDVGSRSVVVPATTVPVTTTHQLQWMGWSEDGPLHIADTAGVLQMFTQNWGGSWVPVYDPRCMNDQTYNLWIWGVCDESMLVYRSCKDDPPYPAAVASGLPTERVSLFLPLLHSGTERDTVMWDHLIRREVRTDEIKRRSDFYTSNIAKHDMLHDKKIMEFFNKALGDQQTSRAVDLATFLELRDNIEVCAKEANAKGHGQLVQKLLALLEVRVKSRKKRRCSLPLEGSVVSERERDMLLRKMLMKEKSEMNNNNGSGDSTKVHSSLGATSNECGHDNAKGDGTNSSNPTAGSPDRSLNQVEDKPETANSSCATSSFPTRRRVTFADAPNSSPSPGRSLRASPGGAGAVSTKTPAVLGPSSASKATNPFSKRPTGGKAPTTASTAATAVQAPPQPKKPINPFNKSAKAATSSVDLSALQSRSLTQSPEKGAPPSTTMLVLGDSQSQDTFEAEGSEGGTKDLEMGRDVMGSPQQRLSSNASAVTPLLSPSLTTSAAASGTPKRGDGAGMQSPEAAAQGPGCNKGNVMHPQKGISTETVHPATQKDSTNGLYTAGGLATTTTVTRTQNNSVTTTHFVPKVEPFLSPQNAVSSSLPVTNEVADPFLDVNDGGPVSLDSLLLDVGHDSSATFTPRSASFGAALLKRYREEEEDNSNGSVGFVVETKLSAAAAGNDIDGSGSGGSHDNVGV</sequence>
<proteinExistence type="predicted"/>
<feature type="compositionally biased region" description="Polar residues" evidence="5">
    <location>
        <begin position="1206"/>
        <end position="1246"/>
    </location>
</feature>
<dbReference type="GO" id="GO:0003682">
    <property type="term" value="F:chromatin binding"/>
    <property type="evidence" value="ECO:0007669"/>
    <property type="project" value="TreeGrafter"/>
</dbReference>
<feature type="compositionally biased region" description="Polar residues" evidence="5">
    <location>
        <begin position="1081"/>
        <end position="1098"/>
    </location>
</feature>
<dbReference type="GO" id="GO:0006281">
    <property type="term" value="P:DNA repair"/>
    <property type="evidence" value="ECO:0007669"/>
    <property type="project" value="TreeGrafter"/>
</dbReference>
<dbReference type="InterPro" id="IPR036322">
    <property type="entry name" value="WD40_repeat_dom_sf"/>
</dbReference>
<name>A0A3L6LDG0_9TRYP</name>
<evidence type="ECO:0000256" key="5">
    <source>
        <dbReference type="SAM" id="MobiDB-lite"/>
    </source>
</evidence>
<dbReference type="Gene3D" id="2.130.10.10">
    <property type="entry name" value="YVTN repeat-like/Quinoprotein amine dehydrogenase"/>
    <property type="match status" value="1"/>
</dbReference>
<feature type="compositionally biased region" description="Low complexity" evidence="5">
    <location>
        <begin position="1277"/>
        <end position="1298"/>
    </location>
</feature>
<protein>
    <submittedName>
        <fullName evidence="8">WD repeat and HMG-box DNA-binding protein</fullName>
    </submittedName>
</protein>
<evidence type="ECO:0000256" key="3">
    <source>
        <dbReference type="ARBA" id="ARBA00022737"/>
    </source>
</evidence>
<feature type="region of interest" description="Disordered" evidence="5">
    <location>
        <begin position="370"/>
        <end position="463"/>
    </location>
</feature>
<dbReference type="SUPFAM" id="SSF50978">
    <property type="entry name" value="WD40 repeat-like"/>
    <property type="match status" value="1"/>
</dbReference>
<feature type="compositionally biased region" description="Polar residues" evidence="5">
    <location>
        <begin position="1158"/>
        <end position="1167"/>
    </location>
</feature>
<dbReference type="Pfam" id="PF00400">
    <property type="entry name" value="WD40"/>
    <property type="match status" value="1"/>
</dbReference>
<dbReference type="PANTHER" id="PTHR19932">
    <property type="entry name" value="WD REPEAT AND HMG-BOX DNA BINDING PROTEIN"/>
    <property type="match status" value="1"/>
</dbReference>
<feature type="domain" description="WDHD1/CFT4 helical bundle" evidence="7">
    <location>
        <begin position="935"/>
        <end position="1012"/>
    </location>
</feature>
<dbReference type="InterPro" id="IPR001680">
    <property type="entry name" value="WD40_rpt"/>
</dbReference>
<feature type="region of interest" description="Disordered" evidence="5">
    <location>
        <begin position="478"/>
        <end position="602"/>
    </location>
</feature>
<dbReference type="Pfam" id="PF12341">
    <property type="entry name" value="Mcl1_mid"/>
    <property type="match status" value="1"/>
</dbReference>
<evidence type="ECO:0000313" key="9">
    <source>
        <dbReference type="Proteomes" id="UP000266743"/>
    </source>
</evidence>
<keyword evidence="8" id="KW-0238">DNA-binding</keyword>
<dbReference type="GO" id="GO:0006261">
    <property type="term" value="P:DNA-templated DNA replication"/>
    <property type="evidence" value="ECO:0007669"/>
    <property type="project" value="TreeGrafter"/>
</dbReference>
<dbReference type="GO" id="GO:0000278">
    <property type="term" value="P:mitotic cell cycle"/>
    <property type="evidence" value="ECO:0007669"/>
    <property type="project" value="TreeGrafter"/>
</dbReference>
<feature type="compositionally biased region" description="Low complexity" evidence="5">
    <location>
        <begin position="454"/>
        <end position="463"/>
    </location>
</feature>
<dbReference type="Proteomes" id="UP000266743">
    <property type="component" value="Chromosome 1"/>
</dbReference>
<dbReference type="PANTHER" id="PTHR19932:SF10">
    <property type="entry name" value="WD REPEAT AND HMG-BOX DNA-BINDING PROTEIN 1"/>
    <property type="match status" value="1"/>
</dbReference>
<reference evidence="8 9" key="1">
    <citation type="submission" date="2018-09" db="EMBL/GenBank/DDBJ databases">
        <title>whole genome sequence of T. equiperdum IVM-t1 strain.</title>
        <authorList>
            <person name="Suganuma K."/>
        </authorList>
    </citation>
    <scope>NUCLEOTIDE SEQUENCE [LARGE SCALE GENOMIC DNA]</scope>
    <source>
        <strain evidence="8 9">IVM-t1</strain>
    </source>
</reference>
<dbReference type="GO" id="GO:0043596">
    <property type="term" value="C:nuclear replication fork"/>
    <property type="evidence" value="ECO:0007669"/>
    <property type="project" value="TreeGrafter"/>
</dbReference>
<dbReference type="InterPro" id="IPR022100">
    <property type="entry name" value="WDHD1/CFT4_beta-prop_2nd"/>
</dbReference>
<feature type="compositionally biased region" description="Basic and acidic residues" evidence="5">
    <location>
        <begin position="403"/>
        <end position="433"/>
    </location>
</feature>
<evidence type="ECO:0000256" key="4">
    <source>
        <dbReference type="ARBA" id="ARBA00023242"/>
    </source>
</evidence>
<feature type="compositionally biased region" description="Acidic residues" evidence="5">
    <location>
        <begin position="525"/>
        <end position="553"/>
    </location>
</feature>
<evidence type="ECO:0000256" key="1">
    <source>
        <dbReference type="ARBA" id="ARBA00004123"/>
    </source>
</evidence>
<dbReference type="SMART" id="SM00320">
    <property type="entry name" value="WD40"/>
    <property type="match status" value="2"/>
</dbReference>
<gene>
    <name evidence="8" type="ORF">DPX39_010043900</name>
</gene>
<feature type="region of interest" description="Disordered" evidence="5">
    <location>
        <begin position="1047"/>
        <end position="1328"/>
    </location>
</feature>
<feature type="compositionally biased region" description="Basic and acidic residues" evidence="5">
    <location>
        <begin position="491"/>
        <end position="510"/>
    </location>
</feature>
<comment type="subcellular location">
    <subcellularLocation>
        <location evidence="1">Nucleus</location>
    </subcellularLocation>
</comment>
<accession>A0A3L6LDG0</accession>
<keyword evidence="4" id="KW-0539">Nucleus</keyword>
<comment type="caution">
    <text evidence="8">The sequence shown here is derived from an EMBL/GenBank/DDBJ whole genome shotgun (WGS) entry which is preliminary data.</text>
</comment>
<feature type="compositionally biased region" description="Basic and acidic residues" evidence="5">
    <location>
        <begin position="381"/>
        <end position="392"/>
    </location>
</feature>
<feature type="domain" description="WDHD1/CFT4 second beta-propeller" evidence="6">
    <location>
        <begin position="617"/>
        <end position="901"/>
    </location>
</feature>
<keyword evidence="3" id="KW-0677">Repeat</keyword>
<evidence type="ECO:0000313" key="8">
    <source>
        <dbReference type="EMBL" id="RHW74368.1"/>
    </source>
</evidence>
<evidence type="ECO:0000259" key="6">
    <source>
        <dbReference type="Pfam" id="PF12341"/>
    </source>
</evidence>
<feature type="compositionally biased region" description="Polar residues" evidence="5">
    <location>
        <begin position="1049"/>
        <end position="1071"/>
    </location>
</feature>
<dbReference type="GO" id="GO:0003677">
    <property type="term" value="F:DNA binding"/>
    <property type="evidence" value="ECO:0007669"/>
    <property type="project" value="UniProtKB-KW"/>
</dbReference>
<dbReference type="InterPro" id="IPR015943">
    <property type="entry name" value="WD40/YVTN_repeat-like_dom_sf"/>
</dbReference>